<evidence type="ECO:0000256" key="1">
    <source>
        <dbReference type="SAM" id="Phobius"/>
    </source>
</evidence>
<keyword evidence="1" id="KW-0812">Transmembrane</keyword>
<keyword evidence="1" id="KW-0472">Membrane</keyword>
<dbReference type="GeneID" id="17289662"/>
<dbReference type="HOGENOM" id="CLU_802787_0_0_1"/>
<dbReference type="EMBL" id="JH993164">
    <property type="protein sequence ID" value="EKX32929.1"/>
    <property type="molecule type" value="Genomic_DNA"/>
</dbReference>
<dbReference type="AlphaFoldDB" id="L1IAJ7"/>
<evidence type="ECO:0000313" key="2">
    <source>
        <dbReference type="EMBL" id="EKX32929.1"/>
    </source>
</evidence>
<keyword evidence="4" id="KW-1185">Reference proteome</keyword>
<dbReference type="Proteomes" id="UP000011087">
    <property type="component" value="Unassembled WGS sequence"/>
</dbReference>
<reference evidence="3" key="3">
    <citation type="submission" date="2015-06" db="UniProtKB">
        <authorList>
            <consortium name="EnsemblProtists"/>
        </authorList>
    </citation>
    <scope>IDENTIFICATION</scope>
</reference>
<gene>
    <name evidence="2" type="ORF">GUITHDRAFT_166589</name>
</gene>
<reference evidence="2 4" key="1">
    <citation type="journal article" date="2012" name="Nature">
        <title>Algal genomes reveal evolutionary mosaicism and the fate of nucleomorphs.</title>
        <authorList>
            <consortium name="DOE Joint Genome Institute"/>
            <person name="Curtis B.A."/>
            <person name="Tanifuji G."/>
            <person name="Burki F."/>
            <person name="Gruber A."/>
            <person name="Irimia M."/>
            <person name="Maruyama S."/>
            <person name="Arias M.C."/>
            <person name="Ball S.G."/>
            <person name="Gile G.H."/>
            <person name="Hirakawa Y."/>
            <person name="Hopkins J.F."/>
            <person name="Kuo A."/>
            <person name="Rensing S.A."/>
            <person name="Schmutz J."/>
            <person name="Symeonidi A."/>
            <person name="Elias M."/>
            <person name="Eveleigh R.J."/>
            <person name="Herman E.K."/>
            <person name="Klute M.J."/>
            <person name="Nakayama T."/>
            <person name="Obornik M."/>
            <person name="Reyes-Prieto A."/>
            <person name="Armbrust E.V."/>
            <person name="Aves S.J."/>
            <person name="Beiko R.G."/>
            <person name="Coutinho P."/>
            <person name="Dacks J.B."/>
            <person name="Durnford D.G."/>
            <person name="Fast N.M."/>
            <person name="Green B.R."/>
            <person name="Grisdale C.J."/>
            <person name="Hempel F."/>
            <person name="Henrissat B."/>
            <person name="Hoppner M.P."/>
            <person name="Ishida K."/>
            <person name="Kim E."/>
            <person name="Koreny L."/>
            <person name="Kroth P.G."/>
            <person name="Liu Y."/>
            <person name="Malik S.B."/>
            <person name="Maier U.G."/>
            <person name="McRose D."/>
            <person name="Mock T."/>
            <person name="Neilson J.A."/>
            <person name="Onodera N.T."/>
            <person name="Poole A.M."/>
            <person name="Pritham E.J."/>
            <person name="Richards T.A."/>
            <person name="Rocap G."/>
            <person name="Roy S.W."/>
            <person name="Sarai C."/>
            <person name="Schaack S."/>
            <person name="Shirato S."/>
            <person name="Slamovits C.H."/>
            <person name="Spencer D.F."/>
            <person name="Suzuki S."/>
            <person name="Worden A.Z."/>
            <person name="Zauner S."/>
            <person name="Barry K."/>
            <person name="Bell C."/>
            <person name="Bharti A.K."/>
            <person name="Crow J.A."/>
            <person name="Grimwood J."/>
            <person name="Kramer R."/>
            <person name="Lindquist E."/>
            <person name="Lucas S."/>
            <person name="Salamov A."/>
            <person name="McFadden G.I."/>
            <person name="Lane C.E."/>
            <person name="Keeling P.J."/>
            <person name="Gray M.W."/>
            <person name="Grigoriev I.V."/>
            <person name="Archibald J.M."/>
        </authorList>
    </citation>
    <scope>NUCLEOTIDE SEQUENCE</scope>
    <source>
        <strain evidence="2 4">CCMP2712</strain>
    </source>
</reference>
<evidence type="ECO:0000313" key="4">
    <source>
        <dbReference type="Proteomes" id="UP000011087"/>
    </source>
</evidence>
<feature type="transmembrane region" description="Helical" evidence="1">
    <location>
        <begin position="39"/>
        <end position="56"/>
    </location>
</feature>
<dbReference type="OrthoDB" id="10633702at2759"/>
<dbReference type="PaxDb" id="55529-EKX32929"/>
<proteinExistence type="predicted"/>
<accession>L1IAJ7</accession>
<dbReference type="KEGG" id="gtt:GUITHDRAFT_166589"/>
<evidence type="ECO:0000313" key="3">
    <source>
        <dbReference type="EnsemblProtists" id="EKX32929"/>
    </source>
</evidence>
<sequence length="346" mass="38333">MAARLRYGAIPRQQFSTSTEVWVSGSRAVSLHDRTPSRLIAIAGGLVLIALVYGLHHTTSVSLLSDPSKFQTEQRDILRHSKTSTGDSQVDALIRAAAKEVEAAALKKVKRMEKKTRLNQVLKSNVKSKVTKLGQADVAPTFYENHKPGMLGIAAVSKWVPEDHPEGHKDCPLSDVDCDELWPWGKVHPKDAGPPTRDAKLGDNLIGLASNDDVVVETDNSGLYSKAHPYVDRFDHWPEESKKNKDLLYGSARSIIRQKYTGIGDVYVPIDKVEDQEHLKSHADDFANLVFGSWNQGFNKPHNLKVKKSVSMFDQPYRQHMSVASGNGKQVYHQQGNLPIGNSLGK</sequence>
<name>L1IAJ7_GUITC</name>
<reference evidence="4" key="2">
    <citation type="submission" date="2012-11" db="EMBL/GenBank/DDBJ databases">
        <authorList>
            <person name="Kuo A."/>
            <person name="Curtis B.A."/>
            <person name="Tanifuji G."/>
            <person name="Burki F."/>
            <person name="Gruber A."/>
            <person name="Irimia M."/>
            <person name="Maruyama S."/>
            <person name="Arias M.C."/>
            <person name="Ball S.G."/>
            <person name="Gile G.H."/>
            <person name="Hirakawa Y."/>
            <person name="Hopkins J.F."/>
            <person name="Rensing S.A."/>
            <person name="Schmutz J."/>
            <person name="Symeonidi A."/>
            <person name="Elias M."/>
            <person name="Eveleigh R.J."/>
            <person name="Herman E.K."/>
            <person name="Klute M.J."/>
            <person name="Nakayama T."/>
            <person name="Obornik M."/>
            <person name="Reyes-Prieto A."/>
            <person name="Armbrust E.V."/>
            <person name="Aves S.J."/>
            <person name="Beiko R.G."/>
            <person name="Coutinho P."/>
            <person name="Dacks J.B."/>
            <person name="Durnford D.G."/>
            <person name="Fast N.M."/>
            <person name="Green B.R."/>
            <person name="Grisdale C."/>
            <person name="Hempe F."/>
            <person name="Henrissat B."/>
            <person name="Hoppner M.P."/>
            <person name="Ishida K.-I."/>
            <person name="Kim E."/>
            <person name="Koreny L."/>
            <person name="Kroth P.G."/>
            <person name="Liu Y."/>
            <person name="Malik S.-B."/>
            <person name="Maier U.G."/>
            <person name="McRose D."/>
            <person name="Mock T."/>
            <person name="Neilson J.A."/>
            <person name="Onodera N.T."/>
            <person name="Poole A.M."/>
            <person name="Pritham E.J."/>
            <person name="Richards T.A."/>
            <person name="Rocap G."/>
            <person name="Roy S.W."/>
            <person name="Sarai C."/>
            <person name="Schaack S."/>
            <person name="Shirato S."/>
            <person name="Slamovits C.H."/>
            <person name="Spencer D.F."/>
            <person name="Suzuki S."/>
            <person name="Worden A.Z."/>
            <person name="Zauner S."/>
            <person name="Barry K."/>
            <person name="Bell C."/>
            <person name="Bharti A.K."/>
            <person name="Crow J.A."/>
            <person name="Grimwood J."/>
            <person name="Kramer R."/>
            <person name="Lindquist E."/>
            <person name="Lucas S."/>
            <person name="Salamov A."/>
            <person name="McFadden G.I."/>
            <person name="Lane C.E."/>
            <person name="Keeling P.J."/>
            <person name="Gray M.W."/>
            <person name="Grigoriev I.V."/>
            <person name="Archibald J.M."/>
        </authorList>
    </citation>
    <scope>NUCLEOTIDE SEQUENCE</scope>
    <source>
        <strain evidence="4">CCMP2712</strain>
    </source>
</reference>
<protein>
    <submittedName>
        <fullName evidence="2 3">Uncharacterized protein</fullName>
    </submittedName>
</protein>
<keyword evidence="1" id="KW-1133">Transmembrane helix</keyword>
<dbReference type="EnsemblProtists" id="EKX32929">
    <property type="protein sequence ID" value="EKX32929"/>
    <property type="gene ID" value="GUITHDRAFT_166589"/>
</dbReference>
<dbReference type="RefSeq" id="XP_005819909.1">
    <property type="nucleotide sequence ID" value="XM_005819852.1"/>
</dbReference>
<organism evidence="2">
    <name type="scientific">Guillardia theta (strain CCMP2712)</name>
    <name type="common">Cryptophyte</name>
    <dbReference type="NCBI Taxonomy" id="905079"/>
    <lineage>
        <taxon>Eukaryota</taxon>
        <taxon>Cryptophyceae</taxon>
        <taxon>Pyrenomonadales</taxon>
        <taxon>Geminigeraceae</taxon>
        <taxon>Guillardia</taxon>
    </lineage>
</organism>